<organism evidence="2 3">
    <name type="scientific">Dactylosporangium maewongense</name>
    <dbReference type="NCBI Taxonomy" id="634393"/>
    <lineage>
        <taxon>Bacteria</taxon>
        <taxon>Bacillati</taxon>
        <taxon>Actinomycetota</taxon>
        <taxon>Actinomycetes</taxon>
        <taxon>Micromonosporales</taxon>
        <taxon>Micromonosporaceae</taxon>
        <taxon>Dactylosporangium</taxon>
    </lineage>
</organism>
<dbReference type="EMBL" id="BAAAQD010000055">
    <property type="protein sequence ID" value="GAA1575531.1"/>
    <property type="molecule type" value="Genomic_DNA"/>
</dbReference>
<comment type="caution">
    <text evidence="2">The sequence shown here is derived from an EMBL/GenBank/DDBJ whole genome shotgun (WGS) entry which is preliminary data.</text>
</comment>
<dbReference type="Proteomes" id="UP001501470">
    <property type="component" value="Unassembled WGS sequence"/>
</dbReference>
<evidence type="ECO:0000256" key="1">
    <source>
        <dbReference type="SAM" id="MobiDB-lite"/>
    </source>
</evidence>
<protein>
    <submittedName>
        <fullName evidence="2">Uncharacterized protein</fullName>
    </submittedName>
</protein>
<evidence type="ECO:0000313" key="3">
    <source>
        <dbReference type="Proteomes" id="UP001501470"/>
    </source>
</evidence>
<name>A0ABN2DDR2_9ACTN</name>
<feature type="compositionally biased region" description="Basic and acidic residues" evidence="1">
    <location>
        <begin position="57"/>
        <end position="67"/>
    </location>
</feature>
<sequence length="337" mass="36473">MDLGQEQHPDIAAEVTQRAGQALAVLGTLGEAMARLAAEQRRHKQGREEAQTQAQQRRQEQAEKLREHSDRLAEYAARQRATHDRRLINQTLDPNWVATADLYDLATVWRTARLREQQFPEARAAAETVEEQLRDMYPRPMHLYDEAVRNGTPRTAAMRAAAEEMAHTPVMRPYGPGTRAGALCAADEPAVGRAAFDTAVADEQIRLATGIDPTDYLAELRRLGPGGDAAAEALRAALLERAGRETAHGLADAAAPDNPATKGINEHTVDGMPDNATHISAANRDTAAAQRTAAQLAGEWYPDGLNHPHAMPHDVARRAPATAVSANTAGRTAGLAR</sequence>
<keyword evidence="3" id="KW-1185">Reference proteome</keyword>
<reference evidence="2 3" key="1">
    <citation type="journal article" date="2019" name="Int. J. Syst. Evol. Microbiol.">
        <title>The Global Catalogue of Microorganisms (GCM) 10K type strain sequencing project: providing services to taxonomists for standard genome sequencing and annotation.</title>
        <authorList>
            <consortium name="The Broad Institute Genomics Platform"/>
            <consortium name="The Broad Institute Genome Sequencing Center for Infectious Disease"/>
            <person name="Wu L."/>
            <person name="Ma J."/>
        </authorList>
    </citation>
    <scope>NUCLEOTIDE SEQUENCE [LARGE SCALE GENOMIC DNA]</scope>
    <source>
        <strain evidence="2 3">JCM 15933</strain>
    </source>
</reference>
<feature type="region of interest" description="Disordered" evidence="1">
    <location>
        <begin position="38"/>
        <end position="67"/>
    </location>
</feature>
<accession>A0ABN2DDR2</accession>
<dbReference type="RefSeq" id="WP_344515361.1">
    <property type="nucleotide sequence ID" value="NZ_BAAAQD010000055.1"/>
</dbReference>
<evidence type="ECO:0000313" key="2">
    <source>
        <dbReference type="EMBL" id="GAA1575531.1"/>
    </source>
</evidence>
<gene>
    <name evidence="2" type="ORF">GCM10009827_116710</name>
</gene>
<proteinExistence type="predicted"/>